<dbReference type="OrthoDB" id="89060at2"/>
<proteinExistence type="inferred from homology"/>
<dbReference type="Gene3D" id="3.30.1370.220">
    <property type="match status" value="1"/>
</dbReference>
<dbReference type="RefSeq" id="WP_103082021.1">
    <property type="nucleotide sequence ID" value="NZ_CP021850.1"/>
</dbReference>
<comment type="caution">
    <text evidence="4">The sequence shown here is derived from an EMBL/GenBank/DDBJ whole genome shotgun (WGS) entry which is preliminary data.</text>
</comment>
<protein>
    <submittedName>
        <fullName evidence="4">Phage tail sheath protein</fullName>
    </submittedName>
</protein>
<dbReference type="Pfam" id="PF17482">
    <property type="entry name" value="Phage_sheath_1C"/>
    <property type="match status" value="1"/>
</dbReference>
<dbReference type="Proteomes" id="UP000236151">
    <property type="component" value="Unassembled WGS sequence"/>
</dbReference>
<dbReference type="Pfam" id="PF04984">
    <property type="entry name" value="Phage_sheath_1"/>
    <property type="match status" value="1"/>
</dbReference>
<evidence type="ECO:0000259" key="3">
    <source>
        <dbReference type="Pfam" id="PF17482"/>
    </source>
</evidence>
<comment type="similarity">
    <text evidence="1">Belongs to the myoviridae tail sheath protein family.</text>
</comment>
<evidence type="ECO:0000259" key="2">
    <source>
        <dbReference type="Pfam" id="PF04984"/>
    </source>
</evidence>
<evidence type="ECO:0000313" key="4">
    <source>
        <dbReference type="EMBL" id="PNT97947.1"/>
    </source>
</evidence>
<dbReference type="InterPro" id="IPR020287">
    <property type="entry name" value="Tail_sheath_C"/>
</dbReference>
<keyword evidence="5" id="KW-1185">Reference proteome</keyword>
<sequence length="347" mass="37466">MSGTWNSQNKILPGAYINFLTNAPLSITPGDRGIVVLLQEMGAGAFRDMYTVTASENDYPDGIADEDKLLANEALKGARTVIVYNLGTAHTDDTITTALSDLKTVAFNTLAYPYDGAAYEANKAAIAAWIKSMREDEGVKIQGVLANYAADSEAIINVTHGVKLSDGTELSPAQTTAWVAGITAGANINESNTGRKYDGAIDVVPRMTKTEMEAAITAGQFIFKVDTAQNVTAVYDINSLTTSAPEKGAQFKKNRAIRTIDGINNDIVEIFESNYKGKLNNNADGRSLLRASLIEYFNELQRLQAIQNFTPEDVTVEAGSDTDAVVINCYIQLVDSAEKFYITVNLS</sequence>
<dbReference type="EMBL" id="NIOJ01000032">
    <property type="protein sequence ID" value="PNT97947.1"/>
    <property type="molecule type" value="Genomic_DNA"/>
</dbReference>
<accession>A0A2K2FGP3</accession>
<dbReference type="AlphaFoldDB" id="A0A2K2FGP3"/>
<dbReference type="Gene3D" id="3.40.50.11790">
    <property type="match status" value="1"/>
</dbReference>
<dbReference type="Gene3D" id="3.30.1490.360">
    <property type="match status" value="1"/>
</dbReference>
<dbReference type="Gene3D" id="3.30.360.90">
    <property type="match status" value="1"/>
</dbReference>
<organism evidence="4 5">
    <name type="scientific">Clostridium thermosuccinogenes</name>
    <dbReference type="NCBI Taxonomy" id="84032"/>
    <lineage>
        <taxon>Bacteria</taxon>
        <taxon>Bacillati</taxon>
        <taxon>Bacillota</taxon>
        <taxon>Clostridia</taxon>
        <taxon>Eubacteriales</taxon>
        <taxon>Clostridiaceae</taxon>
        <taxon>Clostridium</taxon>
    </lineage>
</organism>
<dbReference type="InterPro" id="IPR035089">
    <property type="entry name" value="Phage_sheath_subtilisin"/>
</dbReference>
<evidence type="ECO:0000256" key="1">
    <source>
        <dbReference type="ARBA" id="ARBA00008005"/>
    </source>
</evidence>
<name>A0A2K2FGP3_9CLOT</name>
<reference evidence="5" key="1">
    <citation type="submission" date="2017-06" db="EMBL/GenBank/DDBJ databases">
        <title>Investigating the central metabolism of Clostridium thermosuccinogenes.</title>
        <authorList>
            <person name="Koendjbiharie J.G."/>
            <person name="Van Kranenburg R."/>
            <person name="Vriesendorp B."/>
        </authorList>
    </citation>
    <scope>NUCLEOTIDE SEQUENCE [LARGE SCALE GENOMIC DNA]</scope>
    <source>
        <strain evidence="5">DSM 5806</strain>
    </source>
</reference>
<gene>
    <name evidence="4" type="ORF">CDQ84_12235</name>
</gene>
<feature type="domain" description="Tail sheath protein C-terminal" evidence="3">
    <location>
        <begin position="246"/>
        <end position="346"/>
    </location>
</feature>
<evidence type="ECO:0000313" key="5">
    <source>
        <dbReference type="Proteomes" id="UP000236151"/>
    </source>
</evidence>
<dbReference type="KEGG" id="cthd:CDO33_00365"/>
<feature type="domain" description="Tail sheath protein subtilisin-like" evidence="2">
    <location>
        <begin position="92"/>
        <end position="239"/>
    </location>
</feature>